<accession>A0A3Q2Z046</accession>
<keyword evidence="4" id="KW-1185">Reference proteome</keyword>
<dbReference type="GeneTree" id="ENSGT00940000156499"/>
<reference evidence="3" key="1">
    <citation type="submission" date="2025-08" db="UniProtKB">
        <authorList>
            <consortium name="Ensembl"/>
        </authorList>
    </citation>
    <scope>IDENTIFICATION</scope>
</reference>
<protein>
    <submittedName>
        <fullName evidence="3">Syntaxin binding protein 6 (amisyn), like</fullName>
    </submittedName>
</protein>
<dbReference type="Proteomes" id="UP000264820">
    <property type="component" value="Unplaced"/>
</dbReference>
<dbReference type="Gene3D" id="2.30.29.90">
    <property type="match status" value="1"/>
</dbReference>
<dbReference type="InterPro" id="IPR028258">
    <property type="entry name" value="Sec3-PIP2_bind"/>
</dbReference>
<dbReference type="Ensembl" id="ENSHCOT00000016671.1">
    <property type="protein sequence ID" value="ENSHCOP00000023939.1"/>
    <property type="gene ID" value="ENSHCOG00000012925.1"/>
</dbReference>
<reference evidence="3" key="2">
    <citation type="submission" date="2025-09" db="UniProtKB">
        <authorList>
            <consortium name="Ensembl"/>
        </authorList>
    </citation>
    <scope>IDENTIFICATION</scope>
</reference>
<evidence type="ECO:0000256" key="1">
    <source>
        <dbReference type="SAM" id="MobiDB-lite"/>
    </source>
</evidence>
<proteinExistence type="predicted"/>
<organism evidence="3 4">
    <name type="scientific">Hippocampus comes</name>
    <name type="common">Tiger tail seahorse</name>
    <dbReference type="NCBI Taxonomy" id="109280"/>
    <lineage>
        <taxon>Eukaryota</taxon>
        <taxon>Metazoa</taxon>
        <taxon>Chordata</taxon>
        <taxon>Craniata</taxon>
        <taxon>Vertebrata</taxon>
        <taxon>Euteleostomi</taxon>
        <taxon>Actinopterygii</taxon>
        <taxon>Neopterygii</taxon>
        <taxon>Teleostei</taxon>
        <taxon>Neoteleostei</taxon>
        <taxon>Acanthomorphata</taxon>
        <taxon>Syngnathiaria</taxon>
        <taxon>Syngnathiformes</taxon>
        <taxon>Syngnathoidei</taxon>
        <taxon>Syngnathidae</taxon>
        <taxon>Hippocampus</taxon>
    </lineage>
</organism>
<dbReference type="FunFam" id="2.30.29.90:FF:000002">
    <property type="entry name" value="syntaxin-binding protein 6"/>
    <property type="match status" value="1"/>
</dbReference>
<evidence type="ECO:0000259" key="2">
    <source>
        <dbReference type="SMART" id="SM01313"/>
    </source>
</evidence>
<feature type="domain" description="Exocyst complex component Sec3 PIP2-binding N-terminal" evidence="2">
    <location>
        <begin position="41"/>
        <end position="133"/>
    </location>
</feature>
<dbReference type="AlphaFoldDB" id="A0A3Q2Z046"/>
<dbReference type="Pfam" id="PF15277">
    <property type="entry name" value="Sec3-PIP2_bind"/>
    <property type="match status" value="1"/>
</dbReference>
<dbReference type="OMA" id="TTFICVS"/>
<feature type="region of interest" description="Disordered" evidence="1">
    <location>
        <begin position="147"/>
        <end position="175"/>
    </location>
</feature>
<dbReference type="STRING" id="109280.ENSHCOP00000023939"/>
<dbReference type="Gene3D" id="1.20.5.110">
    <property type="match status" value="1"/>
</dbReference>
<dbReference type="SMART" id="SM01313">
    <property type="entry name" value="Sec3-PIP2_bind"/>
    <property type="match status" value="1"/>
</dbReference>
<evidence type="ECO:0000313" key="4">
    <source>
        <dbReference type="Proteomes" id="UP000264820"/>
    </source>
</evidence>
<sequence>MNIQSTINKEVFIPRNERMLVAVEVQRRKKKRMSFLSPGSKGDYATFICVSVTNTRPHQLLISKVKQFSGSLAFTRTSQWAVEQLRQVNGINPNKDSPEFDLVFVNAVDQWVASSAAEKCILVQILYRACQTYWAGKAGSLVKAGRRVSHQDGGAGPMDSPPGPSSGTVKARRKSYVAPRPPEFINCSSKLTGDSSSMNLFLYRCKAFFYHMKKKMVANQRSPENRGSKFLLQRGTTSTPMEQRQTTQSSQYMALGERGHKLSAAEDKTVGLVHTAQQLADIAHKMALKYAK</sequence>
<name>A0A3Q2Z046_HIPCM</name>
<evidence type="ECO:0000313" key="3">
    <source>
        <dbReference type="Ensembl" id="ENSHCOP00000023939.1"/>
    </source>
</evidence>